<name>A0A1H6ZX67_9DEIO</name>
<dbReference type="AlphaFoldDB" id="A0A1H6ZX67"/>
<proteinExistence type="predicted"/>
<gene>
    <name evidence="1" type="ORF">SAMN04488058_11129</name>
</gene>
<accession>A0A1H6ZX67</accession>
<dbReference type="RefSeq" id="WP_092264841.1">
    <property type="nucleotide sequence ID" value="NZ_FNZA01000011.1"/>
</dbReference>
<evidence type="ECO:0000313" key="1">
    <source>
        <dbReference type="EMBL" id="SEJ58069.1"/>
    </source>
</evidence>
<reference evidence="2" key="1">
    <citation type="submission" date="2016-10" db="EMBL/GenBank/DDBJ databases">
        <authorList>
            <person name="Varghese N."/>
            <person name="Submissions S."/>
        </authorList>
    </citation>
    <scope>NUCLEOTIDE SEQUENCE [LARGE SCALE GENOMIC DNA]</scope>
    <source>
        <strain evidence="2">CGMCC 1.10218</strain>
    </source>
</reference>
<organism evidence="1 2">
    <name type="scientific">Deinococcus reticulitermitis</name>
    <dbReference type="NCBI Taxonomy" id="856736"/>
    <lineage>
        <taxon>Bacteria</taxon>
        <taxon>Thermotogati</taxon>
        <taxon>Deinococcota</taxon>
        <taxon>Deinococci</taxon>
        <taxon>Deinococcales</taxon>
        <taxon>Deinococcaceae</taxon>
        <taxon>Deinococcus</taxon>
    </lineage>
</organism>
<dbReference type="EMBL" id="FNZA01000011">
    <property type="protein sequence ID" value="SEJ58069.1"/>
    <property type="molecule type" value="Genomic_DNA"/>
</dbReference>
<evidence type="ECO:0000313" key="2">
    <source>
        <dbReference type="Proteomes" id="UP000199223"/>
    </source>
</evidence>
<sequence length="88" mass="10006">MNAVRAPSDIVSLRMAHCRAEHAAREAQYHIAVYHYRLCLETAERREDQQATEFFALRLAECYARMGMRDKATSFLALASGDEPDFPG</sequence>
<dbReference type="Proteomes" id="UP000199223">
    <property type="component" value="Unassembled WGS sequence"/>
</dbReference>
<keyword evidence="2" id="KW-1185">Reference proteome</keyword>
<evidence type="ECO:0008006" key="3">
    <source>
        <dbReference type="Google" id="ProtNLM"/>
    </source>
</evidence>
<protein>
    <recommendedName>
        <fullName evidence="3">Tetratricopeptide repeat-containing protein</fullName>
    </recommendedName>
</protein>
<dbReference type="STRING" id="856736.SAMN04488058_11129"/>
<dbReference type="OrthoDB" id="72304at2"/>